<evidence type="ECO:0000313" key="1">
    <source>
        <dbReference type="EMBL" id="BAI81799.1"/>
    </source>
</evidence>
<keyword evidence="1" id="KW-0614">Plasmid</keyword>
<sequence length="219" mass="25989">MELSIYNRIYNNKYITMKVNKKKFNINKINNFKKIDTSFETFKQERLIDYIKTTKKDICSSSLLYLYLTWFNIIDYLIPLMKLDYIESIILNDIDTLALDMLKIEPTIITYLIDSRNKIMMSNTIINTIEDKNYYLKFEFKLGNCLSFYVSNGPNMSNNIMLFEEFNYLNLDINTLINIVNNILKLSNNYFVNTIFNTILLTNTNDNNKINKNIIKLIS</sequence>
<dbReference type="EMBL" id="AP011530">
    <property type="protein sequence ID" value="BAI81799.1"/>
    <property type="molecule type" value="Genomic_DNA"/>
</dbReference>
<dbReference type="AlphaFoldDB" id="D3PF07"/>
<name>D3PF07_DEFDS</name>
<protein>
    <submittedName>
        <fullName evidence="1">Uncharacterized protein</fullName>
    </submittedName>
</protein>
<organism evidence="1 2">
    <name type="scientific">Deferribacter desulfuricans (strain DSM 14783 / JCM 11476 / NBRC 101012 / SSM1)</name>
    <dbReference type="NCBI Taxonomy" id="639282"/>
    <lineage>
        <taxon>Bacteria</taxon>
        <taxon>Pseudomonadati</taxon>
        <taxon>Deferribacterota</taxon>
        <taxon>Deferribacteres</taxon>
        <taxon>Deferribacterales</taxon>
        <taxon>Deferribacteraceae</taxon>
        <taxon>Deferribacter</taxon>
    </lineage>
</organism>
<dbReference type="HOGENOM" id="CLU_1259703_0_0_0"/>
<dbReference type="KEGG" id="ddf:DEFDS_P179"/>
<geneLocation type="plasmid" evidence="1 2">
    <name>megaplasmid pDF308</name>
</geneLocation>
<evidence type="ECO:0000313" key="2">
    <source>
        <dbReference type="Proteomes" id="UP000001520"/>
    </source>
</evidence>
<keyword evidence="2" id="KW-1185">Reference proteome</keyword>
<accession>D3PF07</accession>
<dbReference type="Proteomes" id="UP000001520">
    <property type="component" value="Plasmid megaplasmid pDF308"/>
</dbReference>
<reference evidence="1 2" key="1">
    <citation type="journal article" date="2010" name="DNA Res.">
        <title>Bacterial lifestyle in a deep-sea hydrothermal vent chimney revealed by the genome sequence of the thermophilic bacterium Deferribacter desulfuricans SSM1.</title>
        <authorList>
            <person name="Takaki Y."/>
            <person name="Shimamura S."/>
            <person name="Nakagawa S."/>
            <person name="Fukuhara Y."/>
            <person name="Horikawa H."/>
            <person name="Ankai A."/>
            <person name="Harada T."/>
            <person name="Hosoyama A."/>
            <person name="Oguchi A."/>
            <person name="Fukui S."/>
            <person name="Fujita N."/>
            <person name="Takami H."/>
            <person name="Takai K."/>
        </authorList>
    </citation>
    <scope>NUCLEOTIDE SEQUENCE [LARGE SCALE GENOMIC DNA]</scope>
    <source>
        <strain evidence="2">DSM 14783 / JCM 11476 / NBRC 101012 / SSM1</strain>
        <plasmid evidence="2">Plasmid megaplasmid pDF308</plasmid>
    </source>
</reference>
<proteinExistence type="predicted"/>
<gene>
    <name evidence="1" type="ordered locus">DEFDS_P179</name>
</gene>